<keyword evidence="5" id="KW-1185">Reference proteome</keyword>
<dbReference type="PANTHER" id="PTHR33371:SF18">
    <property type="entry name" value="MCE-FAMILY PROTEIN MCE3C"/>
    <property type="match status" value="1"/>
</dbReference>
<comment type="caution">
    <text evidence="3">The sequence shown here is derived from an EMBL/GenBank/DDBJ whole genome shotgun (WGS) entry which is preliminary data.</text>
</comment>
<evidence type="ECO:0000259" key="2">
    <source>
        <dbReference type="Pfam" id="PF02470"/>
    </source>
</evidence>
<name>A0A1X1RMT0_MYCCE</name>
<keyword evidence="1" id="KW-0812">Transmembrane</keyword>
<feature type="transmembrane region" description="Helical" evidence="1">
    <location>
        <begin position="24"/>
        <end position="43"/>
    </location>
</feature>
<dbReference type="GO" id="GO:0005576">
    <property type="term" value="C:extracellular region"/>
    <property type="evidence" value="ECO:0007669"/>
    <property type="project" value="TreeGrafter"/>
</dbReference>
<dbReference type="Pfam" id="PF02470">
    <property type="entry name" value="MlaD"/>
    <property type="match status" value="1"/>
</dbReference>
<dbReference type="InterPro" id="IPR003399">
    <property type="entry name" value="Mce/MlaD"/>
</dbReference>
<dbReference type="EMBL" id="PDKV01000006">
    <property type="protein sequence ID" value="PIB79745.1"/>
    <property type="molecule type" value="Genomic_DNA"/>
</dbReference>
<sequence>MEFRKRRRGVLDERTAAARSRRRGIVGVVVIVSALAASAFAYLNPTGQTSYSAHLATAAGVRAGDEVRIAGVKVGKVTSVRLDGTVVEMKFDVKRSVAVGSESTLEVKLLTPLGGHYMALDPKGALPLGRKVIPPERTTTPYEINDILQAATPLVEQVNGQVIHDTFTEVANAANKYPDALRDVIESAHVLTRSLSQVTADFYRGLDFTNNSMRALITRRKEFLSVVEQLAHLGQLYTSKAVDIVEYFTVLDELARIVDRAITFYGREIAPWVNAIDDILDTLFADPAPERLAKAAAGYDQLMHVLVPMLSGNGVAIDQQDRLMPGQDLCLPSIMRHC</sequence>
<evidence type="ECO:0000313" key="3">
    <source>
        <dbReference type="EMBL" id="ORV09931.1"/>
    </source>
</evidence>
<keyword evidence="1" id="KW-0472">Membrane</keyword>
<dbReference type="EMBL" id="LQOM01000037">
    <property type="protein sequence ID" value="ORV09931.1"/>
    <property type="molecule type" value="Genomic_DNA"/>
</dbReference>
<protein>
    <submittedName>
        <fullName evidence="4">MCE family protein</fullName>
    </submittedName>
    <submittedName>
        <fullName evidence="3">Mammalian cell entry protein</fullName>
    </submittedName>
</protein>
<keyword evidence="1" id="KW-1133">Transmembrane helix</keyword>
<feature type="domain" description="Mce/MlaD" evidence="2">
    <location>
        <begin position="49"/>
        <end position="122"/>
    </location>
</feature>
<organism evidence="3 5">
    <name type="scientific">Mycobacterium celatum</name>
    <dbReference type="NCBI Taxonomy" id="28045"/>
    <lineage>
        <taxon>Bacteria</taxon>
        <taxon>Bacillati</taxon>
        <taxon>Actinomycetota</taxon>
        <taxon>Actinomycetes</taxon>
        <taxon>Mycobacteriales</taxon>
        <taxon>Mycobacteriaceae</taxon>
        <taxon>Mycobacterium</taxon>
    </lineage>
</organism>
<evidence type="ECO:0000256" key="1">
    <source>
        <dbReference type="SAM" id="Phobius"/>
    </source>
</evidence>
<dbReference type="InterPro" id="IPR052336">
    <property type="entry name" value="MlaD_Phospholipid_Transporter"/>
</dbReference>
<dbReference type="Proteomes" id="UP000193907">
    <property type="component" value="Unassembled WGS sequence"/>
</dbReference>
<dbReference type="OrthoDB" id="4379218at2"/>
<dbReference type="STRING" id="28045.AWB95_17075"/>
<gene>
    <name evidence="3" type="ORF">AWB95_17075</name>
    <name evidence="4" type="ORF">CQY23_07495</name>
</gene>
<accession>A0A1X1RMT0</accession>
<dbReference type="AlphaFoldDB" id="A0A1X1RMT0"/>
<evidence type="ECO:0000313" key="4">
    <source>
        <dbReference type="EMBL" id="PIB79745.1"/>
    </source>
</evidence>
<dbReference type="PANTHER" id="PTHR33371">
    <property type="entry name" value="INTERMEMBRANE PHOSPHOLIPID TRANSPORT SYSTEM BINDING PROTEIN MLAD-RELATED"/>
    <property type="match status" value="1"/>
</dbReference>
<evidence type="ECO:0000313" key="6">
    <source>
        <dbReference type="Proteomes" id="UP000230971"/>
    </source>
</evidence>
<proteinExistence type="predicted"/>
<reference evidence="3 5" key="1">
    <citation type="submission" date="2016-01" db="EMBL/GenBank/DDBJ databases">
        <title>The new phylogeny of the genus Mycobacterium.</title>
        <authorList>
            <person name="Tarcisio F."/>
            <person name="Conor M."/>
            <person name="Antonella G."/>
            <person name="Elisabetta G."/>
            <person name="Giulia F.S."/>
            <person name="Sara T."/>
            <person name="Anna F."/>
            <person name="Clotilde B."/>
            <person name="Roberto B."/>
            <person name="Veronica D.S."/>
            <person name="Fabio R."/>
            <person name="Monica P."/>
            <person name="Olivier J."/>
            <person name="Enrico T."/>
            <person name="Nicola S."/>
        </authorList>
    </citation>
    <scope>NUCLEOTIDE SEQUENCE [LARGE SCALE GENOMIC DNA]</scope>
    <source>
        <strain evidence="3 5">DSM 44243</strain>
    </source>
</reference>
<dbReference type="RefSeq" id="WP_062538450.1">
    <property type="nucleotide sequence ID" value="NZ_BBUN01000026.1"/>
</dbReference>
<dbReference type="Proteomes" id="UP000230971">
    <property type="component" value="Unassembled WGS sequence"/>
</dbReference>
<reference evidence="4 6" key="2">
    <citation type="journal article" date="2017" name="Infect. Genet. Evol.">
        <title>The new phylogeny of the genus Mycobacterium: The old and the news.</title>
        <authorList>
            <person name="Tortoli E."/>
            <person name="Fedrizzi T."/>
            <person name="Meehan C.J."/>
            <person name="Trovato A."/>
            <person name="Grottola A."/>
            <person name="Giacobazzi E."/>
            <person name="Serpini G.F."/>
            <person name="Tagliazucchi S."/>
            <person name="Fabio A."/>
            <person name="Bettua C."/>
            <person name="Bertorelli R."/>
            <person name="Frascaro F."/>
            <person name="De Sanctis V."/>
            <person name="Pecorari M."/>
            <person name="Jousson O."/>
            <person name="Segata N."/>
            <person name="Cirillo D.M."/>
        </authorList>
    </citation>
    <scope>NUCLEOTIDE SEQUENCE [LARGE SCALE GENOMIC DNA]</scope>
    <source>
        <strain evidence="4 6">NCTC 12882</strain>
    </source>
</reference>
<evidence type="ECO:0000313" key="5">
    <source>
        <dbReference type="Proteomes" id="UP000193907"/>
    </source>
</evidence>